<dbReference type="InterPro" id="IPR004111">
    <property type="entry name" value="Repressor_TetR_C"/>
</dbReference>
<dbReference type="AlphaFoldDB" id="A0AA37Q1J5"/>
<evidence type="ECO:0000313" key="7">
    <source>
        <dbReference type="EMBL" id="GLB86578.1"/>
    </source>
</evidence>
<evidence type="ECO:0000259" key="6">
    <source>
        <dbReference type="PROSITE" id="PS50977"/>
    </source>
</evidence>
<gene>
    <name evidence="7" type="ORF">SRL2020028_58340</name>
</gene>
<dbReference type="Proteomes" id="UP001165663">
    <property type="component" value="Unassembled WGS sequence"/>
</dbReference>
<evidence type="ECO:0000256" key="2">
    <source>
        <dbReference type="ARBA" id="ARBA00023125"/>
    </source>
</evidence>
<organism evidence="7 8">
    <name type="scientific">Mycobacterium kiyosense</name>
    <dbReference type="NCBI Taxonomy" id="2871094"/>
    <lineage>
        <taxon>Bacteria</taxon>
        <taxon>Bacillati</taxon>
        <taxon>Actinomycetota</taxon>
        <taxon>Actinomycetes</taxon>
        <taxon>Mycobacteriales</taxon>
        <taxon>Mycobacteriaceae</taxon>
        <taxon>Mycobacterium</taxon>
    </lineage>
</organism>
<sequence length="252" mass="28120">MMDNQTVDCGPGLAETDEADTATSCGGTSEGPPRLSREFILDTAIALIDRHGLPSLTMRRLGAACGVEAMALYRHVRGRGDLLNGVVDHVIDRLYTDQLSARRQEDCWQDYLLRLAHGVREIALDHPQVFPLIATQAPETPWVRPPLRSLRWMESFLDTLISYGFDDPAAVTAYRAYTTCLVGHLLLEVSTHGARMHPDEALLQEADARNLNSSDYPHLCRLQAMLSQDHSAAEFDESLTALFDRLELLVRH</sequence>
<dbReference type="InterPro" id="IPR036271">
    <property type="entry name" value="Tet_transcr_reg_TetR-rel_C_sf"/>
</dbReference>
<evidence type="ECO:0000256" key="3">
    <source>
        <dbReference type="ARBA" id="ARBA00023163"/>
    </source>
</evidence>
<dbReference type="PROSITE" id="PS50977">
    <property type="entry name" value="HTH_TETR_2"/>
    <property type="match status" value="1"/>
</dbReference>
<evidence type="ECO:0000313" key="8">
    <source>
        <dbReference type="Proteomes" id="UP001165663"/>
    </source>
</evidence>
<name>A0AA37Q1J5_9MYCO</name>
<dbReference type="InterPro" id="IPR001647">
    <property type="entry name" value="HTH_TetR"/>
</dbReference>
<evidence type="ECO:0000256" key="1">
    <source>
        <dbReference type="ARBA" id="ARBA00023015"/>
    </source>
</evidence>
<dbReference type="GO" id="GO:0000976">
    <property type="term" value="F:transcription cis-regulatory region binding"/>
    <property type="evidence" value="ECO:0007669"/>
    <property type="project" value="TreeGrafter"/>
</dbReference>
<keyword evidence="2 4" id="KW-0238">DNA-binding</keyword>
<dbReference type="Gene3D" id="1.10.357.10">
    <property type="entry name" value="Tetracycline Repressor, domain 2"/>
    <property type="match status" value="1"/>
</dbReference>
<evidence type="ECO:0000256" key="5">
    <source>
        <dbReference type="SAM" id="MobiDB-lite"/>
    </source>
</evidence>
<dbReference type="EMBL" id="BRXE01000153">
    <property type="protein sequence ID" value="GLB86578.1"/>
    <property type="molecule type" value="Genomic_DNA"/>
</dbReference>
<accession>A0AA37Q1J5</accession>
<dbReference type="InterPro" id="IPR050109">
    <property type="entry name" value="HTH-type_TetR-like_transc_reg"/>
</dbReference>
<keyword evidence="1" id="KW-0805">Transcription regulation</keyword>
<feature type="DNA-binding region" description="H-T-H motif" evidence="4">
    <location>
        <begin position="57"/>
        <end position="76"/>
    </location>
</feature>
<dbReference type="Pfam" id="PF00440">
    <property type="entry name" value="TetR_N"/>
    <property type="match status" value="1"/>
</dbReference>
<reference evidence="7" key="1">
    <citation type="submission" date="2022-07" db="EMBL/GenBank/DDBJ databases">
        <title>Mycobacterium kiyosense sp. nov., scotochromogenic slow-glowing species isolated from respiratory specimens.</title>
        <authorList>
            <person name="Fukano H."/>
            <person name="Kazumi Y."/>
            <person name="Sakagami N."/>
            <person name="Ato M."/>
            <person name="Mitarai S."/>
            <person name="Hoshino Y."/>
        </authorList>
    </citation>
    <scope>NUCLEOTIDE SEQUENCE</scope>
    <source>
        <strain evidence="7">SRL2020-028</strain>
    </source>
</reference>
<dbReference type="Pfam" id="PF02909">
    <property type="entry name" value="TetR_C_1"/>
    <property type="match status" value="1"/>
</dbReference>
<dbReference type="InterPro" id="IPR009057">
    <property type="entry name" value="Homeodomain-like_sf"/>
</dbReference>
<dbReference type="GO" id="GO:0045892">
    <property type="term" value="P:negative regulation of DNA-templated transcription"/>
    <property type="evidence" value="ECO:0007669"/>
    <property type="project" value="InterPro"/>
</dbReference>
<dbReference type="PANTHER" id="PTHR30055:SF151">
    <property type="entry name" value="TRANSCRIPTIONAL REGULATORY PROTEIN"/>
    <property type="match status" value="1"/>
</dbReference>
<keyword evidence="3" id="KW-0804">Transcription</keyword>
<feature type="domain" description="HTH tetR-type" evidence="6">
    <location>
        <begin position="34"/>
        <end position="94"/>
    </location>
</feature>
<proteinExistence type="predicted"/>
<dbReference type="SUPFAM" id="SSF48498">
    <property type="entry name" value="Tetracyclin repressor-like, C-terminal domain"/>
    <property type="match status" value="1"/>
</dbReference>
<feature type="region of interest" description="Disordered" evidence="5">
    <location>
        <begin position="1"/>
        <end position="31"/>
    </location>
</feature>
<dbReference type="Gene3D" id="1.10.10.60">
    <property type="entry name" value="Homeodomain-like"/>
    <property type="match status" value="1"/>
</dbReference>
<evidence type="ECO:0000256" key="4">
    <source>
        <dbReference type="PROSITE-ProRule" id="PRU00335"/>
    </source>
</evidence>
<dbReference type="SUPFAM" id="SSF46689">
    <property type="entry name" value="Homeodomain-like"/>
    <property type="match status" value="1"/>
</dbReference>
<dbReference type="GO" id="GO:0003700">
    <property type="term" value="F:DNA-binding transcription factor activity"/>
    <property type="evidence" value="ECO:0007669"/>
    <property type="project" value="TreeGrafter"/>
</dbReference>
<comment type="caution">
    <text evidence="7">The sequence shown here is derived from an EMBL/GenBank/DDBJ whole genome shotgun (WGS) entry which is preliminary data.</text>
</comment>
<protein>
    <submittedName>
        <fullName evidence="7">Transcriptional regulator, TetR family protein</fullName>
    </submittedName>
</protein>
<dbReference type="PANTHER" id="PTHR30055">
    <property type="entry name" value="HTH-TYPE TRANSCRIPTIONAL REGULATOR RUTR"/>
    <property type="match status" value="1"/>
</dbReference>